<dbReference type="Proteomes" id="UP000630660">
    <property type="component" value="Unassembled WGS sequence"/>
</dbReference>
<keyword evidence="4 6" id="KW-1133">Transmembrane helix</keyword>
<evidence type="ECO:0000256" key="3">
    <source>
        <dbReference type="ARBA" id="ARBA00022748"/>
    </source>
</evidence>
<dbReference type="Pfam" id="PF05140">
    <property type="entry name" value="ResB"/>
    <property type="match status" value="1"/>
</dbReference>
<organism evidence="8 9">
    <name type="scientific">candidate division WOR-3 bacterium</name>
    <dbReference type="NCBI Taxonomy" id="2052148"/>
    <lineage>
        <taxon>Bacteria</taxon>
        <taxon>Bacteria division WOR-3</taxon>
    </lineage>
</organism>
<keyword evidence="3" id="KW-0201">Cytochrome c-type biogenesis</keyword>
<comment type="subcellular location">
    <subcellularLocation>
        <location evidence="1">Membrane</location>
        <topology evidence="1">Multi-pass membrane protein</topology>
    </subcellularLocation>
</comment>
<accession>A0A9D5QDY5</accession>
<keyword evidence="5 6" id="KW-0472">Membrane</keyword>
<feature type="transmembrane region" description="Helical" evidence="6">
    <location>
        <begin position="43"/>
        <end position="62"/>
    </location>
</feature>
<name>A0A9D5QDY5_UNCW3</name>
<dbReference type="GO" id="GO:0016020">
    <property type="term" value="C:membrane"/>
    <property type="evidence" value="ECO:0007669"/>
    <property type="project" value="UniProtKB-SubCell"/>
</dbReference>
<dbReference type="AlphaFoldDB" id="A0A9D5QDY5"/>
<evidence type="ECO:0000256" key="2">
    <source>
        <dbReference type="ARBA" id="ARBA00022692"/>
    </source>
</evidence>
<proteinExistence type="predicted"/>
<reference evidence="8" key="1">
    <citation type="submission" date="2019-11" db="EMBL/GenBank/DDBJ databases">
        <title>Microbial mats filling the niche in hypersaline microbial mats.</title>
        <authorList>
            <person name="Wong H.L."/>
            <person name="Macleod F.I."/>
            <person name="White R.A. III"/>
            <person name="Burns B.P."/>
        </authorList>
    </citation>
    <scope>NUCLEOTIDE SEQUENCE</scope>
    <source>
        <strain evidence="8">Bin_327</strain>
    </source>
</reference>
<evidence type="ECO:0000313" key="8">
    <source>
        <dbReference type="EMBL" id="MBD3364530.1"/>
    </source>
</evidence>
<keyword evidence="2 6" id="KW-0812">Transmembrane</keyword>
<evidence type="ECO:0000256" key="4">
    <source>
        <dbReference type="ARBA" id="ARBA00022989"/>
    </source>
</evidence>
<feature type="domain" description="ResB-like" evidence="7">
    <location>
        <begin position="103"/>
        <end position="204"/>
    </location>
</feature>
<evidence type="ECO:0000256" key="5">
    <source>
        <dbReference type="ARBA" id="ARBA00023136"/>
    </source>
</evidence>
<gene>
    <name evidence="8" type="ORF">GF359_04885</name>
</gene>
<feature type="transmembrane region" description="Helical" evidence="6">
    <location>
        <begin position="92"/>
        <end position="114"/>
    </location>
</feature>
<comment type="caution">
    <text evidence="8">The sequence shown here is derived from an EMBL/GenBank/DDBJ whole genome shotgun (WGS) entry which is preliminary data.</text>
</comment>
<dbReference type="InterPro" id="IPR007816">
    <property type="entry name" value="ResB-like_domain"/>
</dbReference>
<dbReference type="GO" id="GO:0017004">
    <property type="term" value="P:cytochrome complex assembly"/>
    <property type="evidence" value="ECO:0007669"/>
    <property type="project" value="UniProtKB-KW"/>
</dbReference>
<sequence length="341" mass="38131">MKTVKDKPARKRPNRITSLFVIPVLAAFILMGVAAFVTGNVSVIVFGTGLGLLSLLLLFILARRFVLGPRRQSGWGIAEPASRVRKMDWKDVAGYAAGSAVILGILTICVAAGWHRVFGTEENLTLTEGGRYTSPLDETDSLELVRVKEIIYPDSRGRAVNNYQAVIVTSVEGEFAWDTTEVRVNHPLRSGNKRYYYLSSSTNPDSFYLHFDVKYPEGYILPFEFPPDTTKVMEPDIYLPFVFSFDYFRIDRTHLVDVPEVKLNVLLPGEMLASRVLRAPDSLEVEGHIIYFPYIRMRQTADLFCVTDDSWMLAASGCILLLLGLVAGFISRITEGFGGKK</sequence>
<evidence type="ECO:0000256" key="1">
    <source>
        <dbReference type="ARBA" id="ARBA00004141"/>
    </source>
</evidence>
<evidence type="ECO:0000313" key="9">
    <source>
        <dbReference type="Proteomes" id="UP000630660"/>
    </source>
</evidence>
<dbReference type="EMBL" id="WJKJ01000158">
    <property type="protein sequence ID" value="MBD3364530.1"/>
    <property type="molecule type" value="Genomic_DNA"/>
</dbReference>
<feature type="transmembrane region" description="Helical" evidence="6">
    <location>
        <begin position="16"/>
        <end position="37"/>
    </location>
</feature>
<evidence type="ECO:0000256" key="6">
    <source>
        <dbReference type="SAM" id="Phobius"/>
    </source>
</evidence>
<feature type="transmembrane region" description="Helical" evidence="6">
    <location>
        <begin position="311"/>
        <end position="331"/>
    </location>
</feature>
<protein>
    <recommendedName>
        <fullName evidence="7">ResB-like domain-containing protein</fullName>
    </recommendedName>
</protein>
<evidence type="ECO:0000259" key="7">
    <source>
        <dbReference type="Pfam" id="PF05140"/>
    </source>
</evidence>